<organism evidence="1 2">
    <name type="scientific">Gluconobacter oxydans (strain 621H)</name>
    <name type="common">Gluconobacter suboxydans</name>
    <dbReference type="NCBI Taxonomy" id="290633"/>
    <lineage>
        <taxon>Bacteria</taxon>
        <taxon>Pseudomonadati</taxon>
        <taxon>Pseudomonadota</taxon>
        <taxon>Alphaproteobacteria</taxon>
        <taxon>Acetobacterales</taxon>
        <taxon>Acetobacteraceae</taxon>
        <taxon>Gluconobacter</taxon>
    </lineage>
</organism>
<dbReference type="EMBL" id="CP000004">
    <property type="protein sequence ID" value="AAW59582.1"/>
    <property type="molecule type" value="Genomic_DNA"/>
</dbReference>
<keyword evidence="1" id="KW-0614">Plasmid</keyword>
<dbReference type="HOGENOM" id="CLU_2508040_0_0_5"/>
<protein>
    <submittedName>
        <fullName evidence="1">Uncharacterized protein</fullName>
    </submittedName>
</protein>
<sequence length="85" mass="9414">MMVVRVTFSLRFDPCGDIAPTEPLRGRTDPFQEDKAAHVVDDVGQPNFHGGPCDADGAYEQSHLRFLIGKDMLNARPDNAGVWRS</sequence>
<evidence type="ECO:0000313" key="1">
    <source>
        <dbReference type="EMBL" id="AAW59582.1"/>
    </source>
</evidence>
<dbReference type="Proteomes" id="UP000006375">
    <property type="component" value="Plasmid pGOX1"/>
</dbReference>
<dbReference type="AlphaFoldDB" id="Q5HY21"/>
<accession>Q5HY21</accession>
<evidence type="ECO:0000313" key="2">
    <source>
        <dbReference type="Proteomes" id="UP000006375"/>
    </source>
</evidence>
<geneLocation type="plasmid" evidence="1 2">
    <name>pGOX1</name>
</geneLocation>
<keyword evidence="2" id="KW-1185">Reference proteome</keyword>
<dbReference type="KEGG" id="gox:GOX2516"/>
<reference evidence="1 2" key="1">
    <citation type="journal article" date="2005" name="Nat. Biotechnol.">
        <title>Complete genome sequence of the acetic acid bacterium Gluconobacter oxydans.</title>
        <authorList>
            <person name="Prust C."/>
            <person name="Hoffmeister M."/>
            <person name="Liesegang H."/>
            <person name="Wiezer A."/>
            <person name="Fricke W.F."/>
            <person name="Ehrenreich A."/>
            <person name="Gottschalk G."/>
            <person name="Deppenmeier U."/>
        </authorList>
    </citation>
    <scope>NUCLEOTIDE SEQUENCE [LARGE SCALE GENOMIC DNA]</scope>
    <source>
        <strain evidence="2">621H</strain>
        <plasmid evidence="2">Plasmid pGOX1</plasmid>
    </source>
</reference>
<name>Q5HY21_GLUOX</name>
<gene>
    <name evidence="1" type="ordered locus">GOX2516</name>
</gene>
<proteinExistence type="predicted"/>